<dbReference type="STRING" id="1838280.A6M21_01920"/>
<dbReference type="Pfam" id="PF03190">
    <property type="entry name" value="Thioredox_DsbH"/>
    <property type="match status" value="1"/>
</dbReference>
<name>A0A1B7LKP3_9FIRM</name>
<dbReference type="InterPro" id="IPR008928">
    <property type="entry name" value="6-hairpin_glycosidase_sf"/>
</dbReference>
<comment type="caution">
    <text evidence="2">The sequence shown here is derived from an EMBL/GenBank/DDBJ whole genome shotgun (WGS) entry which is preliminary data.</text>
</comment>
<dbReference type="InterPro" id="IPR036249">
    <property type="entry name" value="Thioredoxin-like_sf"/>
</dbReference>
<dbReference type="SUPFAM" id="SSF48208">
    <property type="entry name" value="Six-hairpin glycosidases"/>
    <property type="match status" value="1"/>
</dbReference>
<dbReference type="Gene3D" id="1.50.10.20">
    <property type="match status" value="1"/>
</dbReference>
<dbReference type="Proteomes" id="UP000078532">
    <property type="component" value="Unassembled WGS sequence"/>
</dbReference>
<evidence type="ECO:0000313" key="2">
    <source>
        <dbReference type="EMBL" id="OAT87144.1"/>
    </source>
</evidence>
<dbReference type="AlphaFoldDB" id="A0A1B7LKP3"/>
<dbReference type="OrthoDB" id="9762614at2"/>
<dbReference type="SUPFAM" id="SSF52833">
    <property type="entry name" value="Thioredoxin-like"/>
    <property type="match status" value="1"/>
</dbReference>
<keyword evidence="3" id="KW-1185">Reference proteome</keyword>
<gene>
    <name evidence="2" type="ORF">A6M21_01920</name>
</gene>
<dbReference type="PANTHER" id="PTHR42899">
    <property type="entry name" value="SPERMATOGENESIS-ASSOCIATED PROTEIN 20"/>
    <property type="match status" value="1"/>
</dbReference>
<feature type="domain" description="Spermatogenesis-associated protein 20-like TRX" evidence="1">
    <location>
        <begin position="3"/>
        <end position="163"/>
    </location>
</feature>
<proteinExistence type="predicted"/>
<dbReference type="InterPro" id="IPR012341">
    <property type="entry name" value="6hp_glycosidase-like_sf"/>
</dbReference>
<dbReference type="Gene3D" id="1.50.10.10">
    <property type="match status" value="1"/>
</dbReference>
<sequence>MSNRLASEKSPYLLQHAQNPVDWYPWGEEAFNRAKEENKPVFLSIGYSTCHWCHVMERESFEDAEVAALLNEGFVAVKVDREERPDIDHVYMAVCQALTGQGGWPLTVFLTPDKKPFFAGTYFPKHGRYGRPGLMQVLKLIREKWPAGRPELERSGAEILKAIASEVAVDQTGEPEARILERGFDQLKSRYDPVYGGFGEAPKFPSPHQLLFLLRYWKRRGEPAALEMVEKTLQAMYCGGIYDHTGFGFARYSTDRRWLVPHFEKMLYDNALLALAFLEARQATGNGAYGRVAREIFTYVWREMTAPEGGFYSARDADSEGVEGKFYLWTPGEVKAVLGESEGELFCRHFDITAAGNFDGGSIPNRTGREGEVFAGMLDPETAGRLESAREKLYAAREKRVHPHRDDKILTAWNGLCIAALAVGARVLGEPDYAAAAGRAAAFIRERLRDAGGRLLARYRDGQAAFPAYLDDYAFYTWGLIELYQATFEPDYLKQALELTRQMQELFRDEKGGFFFTGRDAEELPARPKEIYDGATPSGNSVAALNLLRLARLTGDAGLEEAATEQMRAFAGAVAGYPAGHTFFLCALDFALGPATEIVLAGERGAADTQALLQVLRSAYLPEAVLALRPAGEEGERVVELIPHVAGHAPVDGKAAAYLCRNFACQAPVTDSGELAARLKTLKN</sequence>
<dbReference type="InterPro" id="IPR024705">
    <property type="entry name" value="Ssp411"/>
</dbReference>
<dbReference type="InterPro" id="IPR004879">
    <property type="entry name" value="Ssp411-like_TRX"/>
</dbReference>
<accession>A0A1B7LKP3</accession>
<evidence type="ECO:0000259" key="1">
    <source>
        <dbReference type="Pfam" id="PF03190"/>
    </source>
</evidence>
<dbReference type="PIRSF" id="PIRSF006402">
    <property type="entry name" value="UCP006402_thioredoxin"/>
    <property type="match status" value="1"/>
</dbReference>
<dbReference type="GO" id="GO:0005975">
    <property type="term" value="P:carbohydrate metabolic process"/>
    <property type="evidence" value="ECO:0007669"/>
    <property type="project" value="InterPro"/>
</dbReference>
<dbReference type="RefSeq" id="WP_066665974.1">
    <property type="nucleotide sequence ID" value="NZ_LYVF01000002.1"/>
</dbReference>
<protein>
    <submittedName>
        <fullName evidence="2">Thioredoxin</fullName>
    </submittedName>
</protein>
<dbReference type="Gene3D" id="3.40.30.10">
    <property type="entry name" value="Glutaredoxin"/>
    <property type="match status" value="1"/>
</dbReference>
<dbReference type="EMBL" id="LYVF01000002">
    <property type="protein sequence ID" value="OAT87144.1"/>
    <property type="molecule type" value="Genomic_DNA"/>
</dbReference>
<reference evidence="2 3" key="1">
    <citation type="submission" date="2016-04" db="EMBL/GenBank/DDBJ databases">
        <authorList>
            <person name="Evans L.H."/>
            <person name="Alamgir A."/>
            <person name="Owens N."/>
            <person name="Weber N.D."/>
            <person name="Virtaneva K."/>
            <person name="Barbian K."/>
            <person name="Babar A."/>
            <person name="Rosenke K."/>
        </authorList>
    </citation>
    <scope>NUCLEOTIDE SEQUENCE [LARGE SCALE GENOMIC DNA]</scope>
    <source>
        <strain evidence="2 3">LMa1</strain>
    </source>
</reference>
<dbReference type="PANTHER" id="PTHR42899:SF1">
    <property type="entry name" value="SPERMATOGENESIS-ASSOCIATED PROTEIN 20"/>
    <property type="match status" value="1"/>
</dbReference>
<evidence type="ECO:0000313" key="3">
    <source>
        <dbReference type="Proteomes" id="UP000078532"/>
    </source>
</evidence>
<organism evidence="2 3">
    <name type="scientific">Desulfotomaculum copahuensis</name>
    <dbReference type="NCBI Taxonomy" id="1838280"/>
    <lineage>
        <taxon>Bacteria</taxon>
        <taxon>Bacillati</taxon>
        <taxon>Bacillota</taxon>
        <taxon>Clostridia</taxon>
        <taxon>Eubacteriales</taxon>
        <taxon>Desulfotomaculaceae</taxon>
        <taxon>Desulfotomaculum</taxon>
    </lineage>
</organism>
<dbReference type="CDD" id="cd02955">
    <property type="entry name" value="SSP411"/>
    <property type="match status" value="1"/>
</dbReference>